<dbReference type="InterPro" id="IPR014962">
    <property type="entry name" value="YolD"/>
</dbReference>
<gene>
    <name evidence="2" type="ORF">COK81_02015</name>
</gene>
<dbReference type="EMBL" id="NVCU01000020">
    <property type="protein sequence ID" value="PFU01578.1"/>
    <property type="molecule type" value="Genomic_DNA"/>
</dbReference>
<protein>
    <recommendedName>
        <fullName evidence="4">YolD-like family protein</fullName>
    </recommendedName>
</protein>
<dbReference type="RefSeq" id="WP_098678330.1">
    <property type="nucleotide sequence ID" value="NZ_NVCU01000020.1"/>
</dbReference>
<dbReference type="Pfam" id="PF08863">
    <property type="entry name" value="YolD"/>
    <property type="match status" value="1"/>
</dbReference>
<evidence type="ECO:0008006" key="4">
    <source>
        <dbReference type="Google" id="ProtNLM"/>
    </source>
</evidence>
<comment type="caution">
    <text evidence="2">The sequence shown here is derived from an EMBL/GenBank/DDBJ whole genome shotgun (WGS) entry which is preliminary data.</text>
</comment>
<sequence length="98" mass="11211">MSTAIPKPPKKKSASKKESRPCMDEFEQQEAAELIQLAVQDDTELVFTVYRKYKEPDIIKGKIVKLEQQIGRIVVSVGFNELHKIQFMDILKIGTPSY</sequence>
<evidence type="ECO:0000313" key="3">
    <source>
        <dbReference type="Proteomes" id="UP000225910"/>
    </source>
</evidence>
<dbReference type="AlphaFoldDB" id="A0A9X7G413"/>
<evidence type="ECO:0000256" key="1">
    <source>
        <dbReference type="SAM" id="MobiDB-lite"/>
    </source>
</evidence>
<proteinExistence type="predicted"/>
<dbReference type="Proteomes" id="UP000225910">
    <property type="component" value="Unassembled WGS sequence"/>
</dbReference>
<accession>A0A9X7G413</accession>
<name>A0A9X7G413_BACTU</name>
<evidence type="ECO:0000313" key="2">
    <source>
        <dbReference type="EMBL" id="PFU01578.1"/>
    </source>
</evidence>
<feature type="region of interest" description="Disordered" evidence="1">
    <location>
        <begin position="1"/>
        <end position="23"/>
    </location>
</feature>
<reference evidence="2 3" key="1">
    <citation type="submission" date="2017-09" db="EMBL/GenBank/DDBJ databases">
        <title>Large-scale bioinformatics analysis of Bacillus genomes uncovers conserved roles of natural products in bacterial physiology.</title>
        <authorList>
            <consortium name="Agbiome Team Llc"/>
            <person name="Bleich R.M."/>
            <person name="Grubbs K.J."/>
            <person name="Santa Maria K.C."/>
            <person name="Allen S.E."/>
            <person name="Farag S."/>
            <person name="Shank E.A."/>
            <person name="Bowers A."/>
        </authorList>
    </citation>
    <scope>NUCLEOTIDE SEQUENCE [LARGE SCALE GENOMIC DNA]</scope>
    <source>
        <strain evidence="2 3">AFS064137</strain>
    </source>
</reference>
<organism evidence="2 3">
    <name type="scientific">Bacillus thuringiensis</name>
    <dbReference type="NCBI Taxonomy" id="1428"/>
    <lineage>
        <taxon>Bacteria</taxon>
        <taxon>Bacillati</taxon>
        <taxon>Bacillota</taxon>
        <taxon>Bacilli</taxon>
        <taxon>Bacillales</taxon>
        <taxon>Bacillaceae</taxon>
        <taxon>Bacillus</taxon>
        <taxon>Bacillus cereus group</taxon>
    </lineage>
</organism>